<protein>
    <submittedName>
        <fullName evidence="1">Uncharacterized protein</fullName>
    </submittedName>
</protein>
<dbReference type="PANTHER" id="PTHR33730">
    <property type="entry name" value="OS05G0542732 PROTEIN-RELATED"/>
    <property type="match status" value="1"/>
</dbReference>
<reference evidence="2 4" key="3">
    <citation type="submission" date="2017-11" db="EMBL/GenBank/DDBJ databases">
        <title>De-novo sequencing of pomegranate (Punica granatum L.) genome.</title>
        <authorList>
            <person name="Akparov Z."/>
            <person name="Amiraslanov A."/>
            <person name="Hajiyeva S."/>
            <person name="Abbasov M."/>
            <person name="Kaur K."/>
            <person name="Hamwieh A."/>
            <person name="Solovyev V."/>
            <person name="Salamov A."/>
            <person name="Braich B."/>
            <person name="Kosarev P."/>
            <person name="Mahmoud A."/>
            <person name="Hajiyev E."/>
            <person name="Babayeva S."/>
            <person name="Izzatullayeva V."/>
            <person name="Mammadov A."/>
            <person name="Mammadov A."/>
            <person name="Sharifova S."/>
            <person name="Ojaghi J."/>
            <person name="Eynullazada K."/>
            <person name="Bayramov B."/>
            <person name="Abdulazimova A."/>
            <person name="Shahmuradov I."/>
        </authorList>
    </citation>
    <scope>NUCLEOTIDE SEQUENCE [LARGE SCALE GENOMIC DNA]</scope>
    <source>
        <strain evidence="2">AG2017</strain>
        <strain evidence="4">cv. AG2017</strain>
        <tissue evidence="2">Leaf</tissue>
    </source>
</reference>
<evidence type="ECO:0000313" key="4">
    <source>
        <dbReference type="Proteomes" id="UP000233551"/>
    </source>
</evidence>
<dbReference type="EMBL" id="MTKT01001080">
    <property type="protein sequence ID" value="OWM86691.1"/>
    <property type="molecule type" value="Genomic_DNA"/>
</dbReference>
<dbReference type="OrthoDB" id="1652626at2759"/>
<dbReference type="Proteomes" id="UP000233551">
    <property type="component" value="Unassembled WGS sequence"/>
</dbReference>
<accession>A0A218XQ97</accession>
<keyword evidence="4" id="KW-1185">Reference proteome</keyword>
<dbReference type="Proteomes" id="UP000197138">
    <property type="component" value="Unassembled WGS sequence"/>
</dbReference>
<evidence type="ECO:0000313" key="1">
    <source>
        <dbReference type="EMBL" id="OWM86691.1"/>
    </source>
</evidence>
<dbReference type="Pfam" id="PF15697">
    <property type="entry name" value="DUF4666"/>
    <property type="match status" value="1"/>
</dbReference>
<organism evidence="1 3">
    <name type="scientific">Punica granatum</name>
    <name type="common">Pomegranate</name>
    <dbReference type="NCBI Taxonomy" id="22663"/>
    <lineage>
        <taxon>Eukaryota</taxon>
        <taxon>Viridiplantae</taxon>
        <taxon>Streptophyta</taxon>
        <taxon>Embryophyta</taxon>
        <taxon>Tracheophyta</taxon>
        <taxon>Spermatophyta</taxon>
        <taxon>Magnoliopsida</taxon>
        <taxon>eudicotyledons</taxon>
        <taxon>Gunneridae</taxon>
        <taxon>Pentapetalae</taxon>
        <taxon>rosids</taxon>
        <taxon>malvids</taxon>
        <taxon>Myrtales</taxon>
        <taxon>Lythraceae</taxon>
        <taxon>Punica</taxon>
    </lineage>
</organism>
<evidence type="ECO:0000313" key="2">
    <source>
        <dbReference type="EMBL" id="PKI47159.1"/>
    </source>
</evidence>
<name>A0A218XQ97_PUNGR</name>
<comment type="caution">
    <text evidence="1">The sequence shown here is derived from an EMBL/GenBank/DDBJ whole genome shotgun (WGS) entry which is preliminary data.</text>
</comment>
<dbReference type="EMBL" id="PGOL01002543">
    <property type="protein sequence ID" value="PKI47159.1"/>
    <property type="molecule type" value="Genomic_DNA"/>
</dbReference>
<dbReference type="PANTHER" id="PTHR33730:SF4">
    <property type="entry name" value="OS05G0542732 PROTEIN"/>
    <property type="match status" value="1"/>
</dbReference>
<sequence length="105" mass="11485">MATLQRSAVSFRRQGSSGPVWDDKYYLGEEGESIMELRLKELRPCKSTKAIRTTGMEFDDSNGPDAGLPQVCPRSLSVDSASRGKFSLGLPGVFGKKMKPGKDDQ</sequence>
<dbReference type="GeneID" id="116187525"/>
<reference evidence="1" key="2">
    <citation type="submission" date="2017-06" db="EMBL/GenBank/DDBJ databases">
        <title>The pomegranate genome and the genomics of punicalagin biosynthesis.</title>
        <authorList>
            <person name="Xu C."/>
        </authorList>
    </citation>
    <scope>NUCLEOTIDE SEQUENCE [LARGE SCALE GENOMIC DNA]</scope>
    <source>
        <tissue evidence="1">Fresh leaf</tissue>
    </source>
</reference>
<dbReference type="AlphaFoldDB" id="A0A218XQ97"/>
<gene>
    <name evidence="1" type="ORF">CDL15_Pgr015727</name>
    <name evidence="2" type="ORF">CRG98_032451</name>
</gene>
<proteinExistence type="predicted"/>
<reference evidence="3" key="1">
    <citation type="journal article" date="2017" name="Plant J.">
        <title>The pomegranate (Punica granatum L.) genome and the genomics of punicalagin biosynthesis.</title>
        <authorList>
            <person name="Qin G."/>
            <person name="Xu C."/>
            <person name="Ming R."/>
            <person name="Tang H."/>
            <person name="Guyot R."/>
            <person name="Kramer E.M."/>
            <person name="Hu Y."/>
            <person name="Yi X."/>
            <person name="Qi Y."/>
            <person name="Xu X."/>
            <person name="Gao Z."/>
            <person name="Pan H."/>
            <person name="Jian J."/>
            <person name="Tian Y."/>
            <person name="Yue Z."/>
            <person name="Xu Y."/>
        </authorList>
    </citation>
    <scope>NUCLEOTIDE SEQUENCE [LARGE SCALE GENOMIC DNA]</scope>
    <source>
        <strain evidence="3">cv. Dabenzi</strain>
    </source>
</reference>
<dbReference type="InterPro" id="IPR031421">
    <property type="entry name" value="DUF4666"/>
</dbReference>
<evidence type="ECO:0000313" key="3">
    <source>
        <dbReference type="Proteomes" id="UP000197138"/>
    </source>
</evidence>